<accession>A0A6M3L4N5</accession>
<sequence>MAASWDAPLFWDSFGVTWDGTVAAGKAIPTVVVEIDWNGDGDLGDTNEDCSADFIEGVMFRGASIPSRLTGQALVGTMRVTLDNKAGTYSPFYTSSPISGSLLPGRLVRFRTTAPGSVILWTGELETLLPKPALGGRMVAELIALGPLFGLQTESKVAMTTNIGTGAAITAILDDISWSATRRQIDTGQTTMTRWMVEPKKALTAAREVEATEAGLLREMRNGDIGFEGRQHRLSEPHTTSQRTFTDGTLGEGATGYDALEELDSLPLIFNEFSSTVPTWTPGVEATLWTLQETGASSPAILAGEALTFWAAYPNAAVDPSGLGVGVDEDGWVTPVHTTDYTVNTQTDGGGDALQASVAVAASKFSNSMKITLTNNSGSDGFITALKGRGIPILANDPTTVSVEDATSQTAYGVRKFPRPEEAKWVPSTTEARQWCNFQLSIYKDPNPMLGITTPSTRDIHHLTAALSGDVSDRVTVVATSARTLLGINEDFFIEAVRHRFDKGGELRSEFLLSPAAPFSEFWVLDKGALGIGTKLGY</sequence>
<reference evidence="1" key="1">
    <citation type="submission" date="2020-03" db="EMBL/GenBank/DDBJ databases">
        <title>The deep terrestrial virosphere.</title>
        <authorList>
            <person name="Holmfeldt K."/>
            <person name="Nilsson E."/>
            <person name="Simone D."/>
            <person name="Lopez-Fernandez M."/>
            <person name="Wu X."/>
            <person name="de Brujin I."/>
            <person name="Lundin D."/>
            <person name="Andersson A."/>
            <person name="Bertilsson S."/>
            <person name="Dopson M."/>
        </authorList>
    </citation>
    <scope>NUCLEOTIDE SEQUENCE</scope>
    <source>
        <strain evidence="1">MM415B02756</strain>
    </source>
</reference>
<protein>
    <submittedName>
        <fullName evidence="1">Putative tail protein</fullName>
    </submittedName>
</protein>
<proteinExistence type="predicted"/>
<organism evidence="1">
    <name type="scientific">viral metagenome</name>
    <dbReference type="NCBI Taxonomy" id="1070528"/>
    <lineage>
        <taxon>unclassified sequences</taxon>
        <taxon>metagenomes</taxon>
        <taxon>organismal metagenomes</taxon>
    </lineage>
</organism>
<gene>
    <name evidence="1" type="ORF">MM415B02756_0005</name>
</gene>
<dbReference type="EMBL" id="MT142781">
    <property type="protein sequence ID" value="QJA88474.1"/>
    <property type="molecule type" value="Genomic_DNA"/>
</dbReference>
<name>A0A6M3L4N5_9ZZZZ</name>
<evidence type="ECO:0000313" key="1">
    <source>
        <dbReference type="EMBL" id="QJA88474.1"/>
    </source>
</evidence>
<dbReference type="AlphaFoldDB" id="A0A6M3L4N5"/>